<comment type="caution">
    <text evidence="2">The sequence shown here is derived from an EMBL/GenBank/DDBJ whole genome shotgun (WGS) entry which is preliminary data.</text>
</comment>
<dbReference type="EMBL" id="CAJNBH010000012">
    <property type="protein sequence ID" value="CAE6781395.1"/>
    <property type="molecule type" value="Genomic_DNA"/>
</dbReference>
<dbReference type="Proteomes" id="UP000673821">
    <property type="component" value="Unassembled WGS sequence"/>
</dbReference>
<accession>A0ABM8S0I6</accession>
<proteinExistence type="predicted"/>
<name>A0ABM8S0I6_9BURK</name>
<feature type="region of interest" description="Disordered" evidence="1">
    <location>
        <begin position="1"/>
        <end position="24"/>
    </location>
</feature>
<reference evidence="2 3" key="1">
    <citation type="submission" date="2021-02" db="EMBL/GenBank/DDBJ databases">
        <authorList>
            <person name="Vanwijnsberghe S."/>
        </authorList>
    </citation>
    <scope>NUCLEOTIDE SEQUENCE [LARGE SCALE GENOMIC DNA]</scope>
    <source>
        <strain evidence="2 3">R-69776</strain>
    </source>
</reference>
<feature type="compositionally biased region" description="Polar residues" evidence="1">
    <location>
        <begin position="12"/>
        <end position="24"/>
    </location>
</feature>
<keyword evidence="3" id="KW-1185">Reference proteome</keyword>
<evidence type="ECO:0000313" key="2">
    <source>
        <dbReference type="EMBL" id="CAE6781395.1"/>
    </source>
</evidence>
<protein>
    <submittedName>
        <fullName evidence="2">Uncharacterized protein</fullName>
    </submittedName>
</protein>
<gene>
    <name evidence="2" type="ORF">R69776_04330</name>
</gene>
<organism evidence="2 3">
    <name type="scientific">Paraburkholderia nemoris</name>
    <dbReference type="NCBI Taxonomy" id="2793076"/>
    <lineage>
        <taxon>Bacteria</taxon>
        <taxon>Pseudomonadati</taxon>
        <taxon>Pseudomonadota</taxon>
        <taxon>Betaproteobacteria</taxon>
        <taxon>Burkholderiales</taxon>
        <taxon>Burkholderiaceae</taxon>
        <taxon>Paraburkholderia</taxon>
    </lineage>
</organism>
<evidence type="ECO:0000256" key="1">
    <source>
        <dbReference type="SAM" id="MobiDB-lite"/>
    </source>
</evidence>
<evidence type="ECO:0000313" key="3">
    <source>
        <dbReference type="Proteomes" id="UP000673821"/>
    </source>
</evidence>
<sequence>MDAGERHKQNRARTITLRQASPRQSTTPLRECYWESGKLAGLSAAFGISNESQAHWSRWSVSSTNRMRSSVGRIEMTDELRRQLREVEQALVALEGVIAVRREYISLLQRLGSRDKELASLDALITAWSRLQSQRDGLAAAIASRAR</sequence>